<evidence type="ECO:0000313" key="3">
    <source>
        <dbReference type="Proteomes" id="UP000179627"/>
    </source>
</evidence>
<evidence type="ECO:0000256" key="1">
    <source>
        <dbReference type="SAM" id="MobiDB-lite"/>
    </source>
</evidence>
<feature type="compositionally biased region" description="Low complexity" evidence="1">
    <location>
        <begin position="1"/>
        <end position="17"/>
    </location>
</feature>
<evidence type="ECO:0000313" key="2">
    <source>
        <dbReference type="EMBL" id="OHV28749.1"/>
    </source>
</evidence>
<reference evidence="3" key="1">
    <citation type="submission" date="2016-07" db="EMBL/GenBank/DDBJ databases">
        <title>Sequence Frankia sp. strain CcI1.17.</title>
        <authorList>
            <person name="Ghodhbane-Gtari F."/>
            <person name="Swanson E."/>
            <person name="Gueddou A."/>
            <person name="Morris K."/>
            <person name="Hezbri K."/>
            <person name="Ktari A."/>
            <person name="Nouioui I."/>
            <person name="Abebe-Akele F."/>
            <person name="Simpson S."/>
            <person name="Thomas K."/>
            <person name="Gtari M."/>
            <person name="Tisa L.S."/>
            <person name="Hurst S."/>
        </authorList>
    </citation>
    <scope>NUCLEOTIDE SEQUENCE [LARGE SCALE GENOMIC DNA]</scope>
    <source>
        <strain evidence="3">Cc1.17</strain>
    </source>
</reference>
<gene>
    <name evidence="2" type="ORF">CC117_29865</name>
</gene>
<organism evidence="2 3">
    <name type="scientific">Parafrankia colletiae</name>
    <dbReference type="NCBI Taxonomy" id="573497"/>
    <lineage>
        <taxon>Bacteria</taxon>
        <taxon>Bacillati</taxon>
        <taxon>Actinomycetota</taxon>
        <taxon>Actinomycetes</taxon>
        <taxon>Frankiales</taxon>
        <taxon>Frankiaceae</taxon>
        <taxon>Parafrankia</taxon>
    </lineage>
</organism>
<dbReference type="AlphaFoldDB" id="A0A1S1Q588"/>
<dbReference type="Proteomes" id="UP000179627">
    <property type="component" value="Unassembled WGS sequence"/>
</dbReference>
<feature type="region of interest" description="Disordered" evidence="1">
    <location>
        <begin position="75"/>
        <end position="98"/>
    </location>
</feature>
<dbReference type="OrthoDB" id="9917167at2"/>
<sequence>MSAIRNTRATSSTSTRTPKSLEALSASLNRALAGVRAPQVAAARHADLRGGAPSAGSARTDRLAARRRTNLLIGTLDRLRPAAPGRSGARGARGGSTA</sequence>
<proteinExistence type="predicted"/>
<dbReference type="RefSeq" id="WP_071091589.1">
    <property type="nucleotide sequence ID" value="NZ_MBLM01000171.1"/>
</dbReference>
<dbReference type="EMBL" id="MBLM01000171">
    <property type="protein sequence ID" value="OHV28749.1"/>
    <property type="molecule type" value="Genomic_DNA"/>
</dbReference>
<comment type="caution">
    <text evidence="2">The sequence shown here is derived from an EMBL/GenBank/DDBJ whole genome shotgun (WGS) entry which is preliminary data.</text>
</comment>
<feature type="compositionally biased region" description="Low complexity" evidence="1">
    <location>
        <begin position="81"/>
        <end position="90"/>
    </location>
</feature>
<accession>A0A1S1Q588</accession>
<name>A0A1S1Q588_9ACTN</name>
<feature type="region of interest" description="Disordered" evidence="1">
    <location>
        <begin position="1"/>
        <end position="21"/>
    </location>
</feature>
<protein>
    <submittedName>
        <fullName evidence="2">Uncharacterized protein</fullName>
    </submittedName>
</protein>
<keyword evidence="3" id="KW-1185">Reference proteome</keyword>